<evidence type="ECO:0000256" key="4">
    <source>
        <dbReference type="ARBA" id="ARBA00022692"/>
    </source>
</evidence>
<dbReference type="Gene3D" id="2.60.40.1120">
    <property type="entry name" value="Carboxypeptidase-like, regulatory domain"/>
    <property type="match status" value="1"/>
</dbReference>
<proteinExistence type="predicted"/>
<feature type="domain" description="TonB-dependent receptor plug" evidence="9">
    <location>
        <begin position="152"/>
        <end position="230"/>
    </location>
</feature>
<dbReference type="InterPro" id="IPR036942">
    <property type="entry name" value="Beta-barrel_TonB_sf"/>
</dbReference>
<evidence type="ECO:0000256" key="8">
    <source>
        <dbReference type="SAM" id="SignalP"/>
    </source>
</evidence>
<evidence type="ECO:0000256" key="5">
    <source>
        <dbReference type="ARBA" id="ARBA00022729"/>
    </source>
</evidence>
<organism evidence="10 11">
    <name type="scientific">Hymenobacter defluvii</name>
    <dbReference type="NCBI Taxonomy" id="2054411"/>
    <lineage>
        <taxon>Bacteria</taxon>
        <taxon>Pseudomonadati</taxon>
        <taxon>Bacteroidota</taxon>
        <taxon>Cytophagia</taxon>
        <taxon>Cytophagales</taxon>
        <taxon>Hymenobacteraceae</taxon>
        <taxon>Hymenobacter</taxon>
    </lineage>
</organism>
<keyword evidence="2" id="KW-0813">Transport</keyword>
<gene>
    <name evidence="10" type="ORF">J4D97_15325</name>
</gene>
<dbReference type="PANTHER" id="PTHR30069:SF29">
    <property type="entry name" value="HEMOGLOBIN AND HEMOGLOBIN-HAPTOGLOBIN-BINDING PROTEIN 1-RELATED"/>
    <property type="match status" value="1"/>
</dbReference>
<dbReference type="InterPro" id="IPR012910">
    <property type="entry name" value="Plug_dom"/>
</dbReference>
<sequence length="814" mass="89725">MMHQIIYAASFAAAAFLWLADPPTVQAQAPSGRVTFSGTVQDARTGEKLPGAAVYTAGGQVGTTTNAAGFYSLTLPAQDSVRLTASYLGYGRITVVLAGRQTTTYVFSLVTRNELSEVRVSGAAAVPLERRVEMSTLQIPVAQLRQLPALLGEPDVLRAFQLMPGVQAGREGSGALYVRGGSPDQNLTLLDDVPLYYVSHVGGFLSVFDAHAISDVRLIKGGFPARYGGRLSSVLDVRLKEGNQEKLSGNAGVGVLATHFTLEGPLKKGKTTFLVSARRGNLDLFSRVASRLSSGGNSVVGYSFYDASAKVSHQLTPRDQLFAAVYLGGDRLFVTQKPQPIAGPQGELRYQNASNLRYGNALASLRWNRTLTPQLFGHATLAATRFRYANEQTFELEDRSPTGQLSEDSRARFISSVQDVLVKADFDYYPSPAHQLRFGATAVQHAFTPGSNFFTSRTPVAALDTTFGSQRVGAQEVALYGEDELRLTARLSANLGLRAVRYWVEGQGFGGVQPRVLATYRVGEHTAVKASYASMQQYLHLLSNNGAGLPTDLWVPATRRVAPQRARQVALGVARTLPAWGLEVSVEAFQKSMRELIEFREGATFYNSSQNWQDKVVTGGRGQVRGLEVLVQRKTGRLTGWVGYTLARNERQFDQLNQGQWYPYKYDRRHDASVVLIYQVRPHITLSATWTYGTGNALTLAQGNYNVIDQSYGLIAGTASDRYLYPEAEVYGDKNSYRMRAYHRLDLGATFTKSVKHGERIWRVGAYNAYSRHNPYYIYYSAGKNDSYFTKGQRRLYQLSLFPILPAISYERSF</sequence>
<keyword evidence="5 8" id="KW-0732">Signal</keyword>
<keyword evidence="10" id="KW-0675">Receptor</keyword>
<dbReference type="InterPro" id="IPR039426">
    <property type="entry name" value="TonB-dep_rcpt-like"/>
</dbReference>
<dbReference type="InterPro" id="IPR037066">
    <property type="entry name" value="Plug_dom_sf"/>
</dbReference>
<keyword evidence="3" id="KW-1134">Transmembrane beta strand</keyword>
<dbReference type="InterPro" id="IPR008969">
    <property type="entry name" value="CarboxyPept-like_regulatory"/>
</dbReference>
<keyword evidence="6" id="KW-0472">Membrane</keyword>
<dbReference type="EMBL" id="JAGETX010000009">
    <property type="protein sequence ID" value="MBO3272030.1"/>
    <property type="molecule type" value="Genomic_DNA"/>
</dbReference>
<dbReference type="Proteomes" id="UP000670527">
    <property type="component" value="Unassembled WGS sequence"/>
</dbReference>
<keyword evidence="4" id="KW-0812">Transmembrane</keyword>
<evidence type="ECO:0000313" key="11">
    <source>
        <dbReference type="Proteomes" id="UP000670527"/>
    </source>
</evidence>
<dbReference type="Pfam" id="PF07715">
    <property type="entry name" value="Plug"/>
    <property type="match status" value="1"/>
</dbReference>
<protein>
    <submittedName>
        <fullName evidence="10">TonB-dependent receptor</fullName>
    </submittedName>
</protein>
<comment type="caution">
    <text evidence="10">The sequence shown here is derived from an EMBL/GenBank/DDBJ whole genome shotgun (WGS) entry which is preliminary data.</text>
</comment>
<reference evidence="10 11" key="1">
    <citation type="submission" date="2021-03" db="EMBL/GenBank/DDBJ databases">
        <authorList>
            <person name="Kim M.K."/>
        </authorList>
    </citation>
    <scope>NUCLEOTIDE SEQUENCE [LARGE SCALE GENOMIC DNA]</scope>
    <source>
        <strain evidence="10 11">BT507</strain>
    </source>
</reference>
<comment type="subcellular location">
    <subcellularLocation>
        <location evidence="1">Cell outer membrane</location>
        <topology evidence="1">Multi-pass membrane protein</topology>
    </subcellularLocation>
</comment>
<evidence type="ECO:0000256" key="3">
    <source>
        <dbReference type="ARBA" id="ARBA00022452"/>
    </source>
</evidence>
<evidence type="ECO:0000313" key="10">
    <source>
        <dbReference type="EMBL" id="MBO3272030.1"/>
    </source>
</evidence>
<dbReference type="Pfam" id="PF13715">
    <property type="entry name" value="CarbopepD_reg_2"/>
    <property type="match status" value="1"/>
</dbReference>
<evidence type="ECO:0000256" key="2">
    <source>
        <dbReference type="ARBA" id="ARBA00022448"/>
    </source>
</evidence>
<dbReference type="SUPFAM" id="SSF49464">
    <property type="entry name" value="Carboxypeptidase regulatory domain-like"/>
    <property type="match status" value="1"/>
</dbReference>
<name>A0ABS3TEE9_9BACT</name>
<dbReference type="Gene3D" id="2.170.130.10">
    <property type="entry name" value="TonB-dependent receptor, plug domain"/>
    <property type="match status" value="1"/>
</dbReference>
<keyword evidence="7" id="KW-0998">Cell outer membrane</keyword>
<feature type="chain" id="PRO_5045756618" evidence="8">
    <location>
        <begin position="28"/>
        <end position="814"/>
    </location>
</feature>
<evidence type="ECO:0000256" key="1">
    <source>
        <dbReference type="ARBA" id="ARBA00004571"/>
    </source>
</evidence>
<feature type="signal peptide" evidence="8">
    <location>
        <begin position="1"/>
        <end position="27"/>
    </location>
</feature>
<evidence type="ECO:0000256" key="6">
    <source>
        <dbReference type="ARBA" id="ARBA00023136"/>
    </source>
</evidence>
<dbReference type="SUPFAM" id="SSF56935">
    <property type="entry name" value="Porins"/>
    <property type="match status" value="1"/>
</dbReference>
<accession>A0ABS3TEE9</accession>
<evidence type="ECO:0000259" key="9">
    <source>
        <dbReference type="Pfam" id="PF07715"/>
    </source>
</evidence>
<keyword evidence="11" id="KW-1185">Reference proteome</keyword>
<dbReference type="RefSeq" id="WP_208308306.1">
    <property type="nucleotide sequence ID" value="NZ_JAGETX010000009.1"/>
</dbReference>
<dbReference type="Gene3D" id="2.40.170.20">
    <property type="entry name" value="TonB-dependent receptor, beta-barrel domain"/>
    <property type="match status" value="1"/>
</dbReference>
<dbReference type="PANTHER" id="PTHR30069">
    <property type="entry name" value="TONB-DEPENDENT OUTER MEMBRANE RECEPTOR"/>
    <property type="match status" value="1"/>
</dbReference>
<evidence type="ECO:0000256" key="7">
    <source>
        <dbReference type="ARBA" id="ARBA00023237"/>
    </source>
</evidence>